<dbReference type="InterPro" id="IPR036704">
    <property type="entry name" value="RraA/RraA-like_sf"/>
</dbReference>
<evidence type="ECO:0000256" key="5">
    <source>
        <dbReference type="ARBA" id="ARBA00023239"/>
    </source>
</evidence>
<evidence type="ECO:0000256" key="9">
    <source>
        <dbReference type="RuleBase" id="RU004338"/>
    </source>
</evidence>
<name>A0AAV7G1H6_DENCH</name>
<evidence type="ECO:0000256" key="8">
    <source>
        <dbReference type="PIRSR" id="PIRSR605493-1"/>
    </source>
</evidence>
<comment type="catalytic activity">
    <reaction evidence="1 9">
        <text>4-hydroxy-4-methyl-2-oxoglutarate = 2 pyruvate</text>
        <dbReference type="Rhea" id="RHEA:22748"/>
        <dbReference type="ChEBI" id="CHEBI:15361"/>
        <dbReference type="ChEBI" id="CHEBI:58276"/>
        <dbReference type="EC" id="4.1.3.17"/>
    </reaction>
</comment>
<evidence type="ECO:0000256" key="1">
    <source>
        <dbReference type="ARBA" id="ARBA00001342"/>
    </source>
</evidence>
<comment type="function">
    <text evidence="6 9">Catalyzes the aldol cleavage of 4-hydroxy-4-methyl-2-oxoglutarate (HMG) into 2 molecules of pyruvate. Also contains a secondary oxaloacetate (OAA) decarboxylase activity due to the common pyruvate enolate transition state formed following C-C bond cleavage in the retro-aldol and decarboxylation reactions.</text>
</comment>
<dbReference type="Gene3D" id="3.50.30.40">
    <property type="entry name" value="Ribonuclease E inhibitor RraA/RraA-like"/>
    <property type="match status" value="1"/>
</dbReference>
<keyword evidence="8" id="KW-0460">Magnesium</keyword>
<gene>
    <name evidence="10" type="ORF">IEQ34_020838</name>
</gene>
<keyword evidence="4 8" id="KW-0479">Metal-binding</keyword>
<proteinExistence type="inferred from homology"/>
<dbReference type="GO" id="GO:0008428">
    <property type="term" value="F:ribonuclease inhibitor activity"/>
    <property type="evidence" value="ECO:0007669"/>
    <property type="project" value="InterPro"/>
</dbReference>
<comment type="caution">
    <text evidence="10">The sequence shown here is derived from an EMBL/GenBank/DDBJ whole genome shotgun (WGS) entry which is preliminary data.</text>
</comment>
<evidence type="ECO:0000256" key="4">
    <source>
        <dbReference type="ARBA" id="ARBA00022723"/>
    </source>
</evidence>
<dbReference type="Proteomes" id="UP000775213">
    <property type="component" value="Unassembled WGS sequence"/>
</dbReference>
<comment type="similarity">
    <text evidence="2 9">Belongs to the class II aldolase/RraA-like family.</text>
</comment>
<comment type="subunit">
    <text evidence="3 9">Homotrimer.</text>
</comment>
<protein>
    <recommendedName>
        <fullName evidence="9">4-hydroxy-4-methyl-2-oxoglutarate aldolase</fullName>
        <shortName evidence="9">HMG aldolase</shortName>
        <ecNumber evidence="9">4.1.1.112</ecNumber>
        <ecNumber evidence="9">4.1.3.17</ecNumber>
    </recommendedName>
    <alternativeName>
        <fullName evidence="9">Oxaloacetate decarboxylase</fullName>
    </alternativeName>
</protein>
<evidence type="ECO:0000313" key="11">
    <source>
        <dbReference type="Proteomes" id="UP000775213"/>
    </source>
</evidence>
<dbReference type="NCBIfam" id="TIGR01935">
    <property type="entry name" value="NOT-MenG"/>
    <property type="match status" value="1"/>
</dbReference>
<accession>A0AAV7G1H6</accession>
<dbReference type="GO" id="GO:0047443">
    <property type="term" value="F:4-hydroxy-4-methyl-2-oxoglutarate aldolase activity"/>
    <property type="evidence" value="ECO:0007669"/>
    <property type="project" value="UniProtKB-EC"/>
</dbReference>
<comment type="catalytic activity">
    <reaction evidence="7 9">
        <text>oxaloacetate + H(+) = pyruvate + CO2</text>
        <dbReference type="Rhea" id="RHEA:15641"/>
        <dbReference type="ChEBI" id="CHEBI:15361"/>
        <dbReference type="ChEBI" id="CHEBI:15378"/>
        <dbReference type="ChEBI" id="CHEBI:16452"/>
        <dbReference type="ChEBI" id="CHEBI:16526"/>
        <dbReference type="EC" id="4.1.1.112"/>
    </reaction>
</comment>
<feature type="binding site" evidence="8">
    <location>
        <position position="198"/>
    </location>
    <ligand>
        <name>substrate</name>
    </ligand>
</feature>
<dbReference type="AlphaFoldDB" id="A0AAV7G1H6"/>
<dbReference type="GO" id="GO:0008948">
    <property type="term" value="F:oxaloacetate decarboxylase activity"/>
    <property type="evidence" value="ECO:0007669"/>
    <property type="project" value="UniProtKB-EC"/>
</dbReference>
<comment type="cofactor">
    <cofactor evidence="9">
        <name>a divalent metal cation</name>
        <dbReference type="ChEBI" id="CHEBI:60240"/>
    </cofactor>
</comment>
<organism evidence="10 11">
    <name type="scientific">Dendrobium chrysotoxum</name>
    <name type="common">Orchid</name>
    <dbReference type="NCBI Taxonomy" id="161865"/>
    <lineage>
        <taxon>Eukaryota</taxon>
        <taxon>Viridiplantae</taxon>
        <taxon>Streptophyta</taxon>
        <taxon>Embryophyta</taxon>
        <taxon>Tracheophyta</taxon>
        <taxon>Spermatophyta</taxon>
        <taxon>Magnoliopsida</taxon>
        <taxon>Liliopsida</taxon>
        <taxon>Asparagales</taxon>
        <taxon>Orchidaceae</taxon>
        <taxon>Epidendroideae</taxon>
        <taxon>Malaxideae</taxon>
        <taxon>Dendrobiinae</taxon>
        <taxon>Dendrobium</taxon>
    </lineage>
</organism>
<dbReference type="CDD" id="cd16841">
    <property type="entry name" value="RraA_family"/>
    <property type="match status" value="1"/>
</dbReference>
<dbReference type="SUPFAM" id="SSF89562">
    <property type="entry name" value="RraA-like"/>
    <property type="match status" value="1"/>
</dbReference>
<evidence type="ECO:0000256" key="6">
    <source>
        <dbReference type="ARBA" id="ARBA00025046"/>
    </source>
</evidence>
<dbReference type="GO" id="GO:0051252">
    <property type="term" value="P:regulation of RNA metabolic process"/>
    <property type="evidence" value="ECO:0007669"/>
    <property type="project" value="InterPro"/>
</dbReference>
<dbReference type="PANTHER" id="PTHR33254:SF4">
    <property type="entry name" value="4-HYDROXY-4-METHYL-2-OXOGLUTARATE ALDOLASE 3-RELATED"/>
    <property type="match status" value="1"/>
</dbReference>
<dbReference type="EC" id="4.1.1.112" evidence="9"/>
<keyword evidence="11" id="KW-1185">Reference proteome</keyword>
<evidence type="ECO:0000256" key="3">
    <source>
        <dbReference type="ARBA" id="ARBA00011233"/>
    </source>
</evidence>
<evidence type="ECO:0000256" key="2">
    <source>
        <dbReference type="ARBA" id="ARBA00008621"/>
    </source>
</evidence>
<sequence>MKVCCVLLFPRNNLISVFDRILFSLTLKAINYSAPICRSHNHPIPGWNHRHIPRPSIKVVGIDDFNFLWVEKGRRSSRAHLRLLFLRRQLDSFYGMACLATSEICDTNQALLIKGDVRVLQPIFQIYGQCRAFSGPIVTLKVFEDNVLVRDMLESPGDGRVLVIDGGGSTRCALVGGNLGQLAQNMGWAGILVNGCIRDVDEINACDIGVRALGSNPLKSSKKGHGDKHVPVNVWGTIIHDGEWLYADSDGILISKSELSV</sequence>
<feature type="binding site" evidence="8">
    <location>
        <begin position="176"/>
        <end position="179"/>
    </location>
    <ligand>
        <name>substrate</name>
    </ligand>
</feature>
<evidence type="ECO:0000313" key="10">
    <source>
        <dbReference type="EMBL" id="KAH0450146.1"/>
    </source>
</evidence>
<dbReference type="PANTHER" id="PTHR33254">
    <property type="entry name" value="4-HYDROXY-4-METHYL-2-OXOGLUTARATE ALDOLASE 3-RELATED"/>
    <property type="match status" value="1"/>
</dbReference>
<dbReference type="InterPro" id="IPR010203">
    <property type="entry name" value="RraA"/>
</dbReference>
<dbReference type="EC" id="4.1.3.17" evidence="9"/>
<reference evidence="10 11" key="1">
    <citation type="journal article" date="2021" name="Hortic Res">
        <title>Chromosome-scale assembly of the Dendrobium chrysotoxum genome enhances the understanding of orchid evolution.</title>
        <authorList>
            <person name="Zhang Y."/>
            <person name="Zhang G.Q."/>
            <person name="Zhang D."/>
            <person name="Liu X.D."/>
            <person name="Xu X.Y."/>
            <person name="Sun W.H."/>
            <person name="Yu X."/>
            <person name="Zhu X."/>
            <person name="Wang Z.W."/>
            <person name="Zhao X."/>
            <person name="Zhong W.Y."/>
            <person name="Chen H."/>
            <person name="Yin W.L."/>
            <person name="Huang T."/>
            <person name="Niu S.C."/>
            <person name="Liu Z.J."/>
        </authorList>
    </citation>
    <scope>NUCLEOTIDE SEQUENCE [LARGE SCALE GENOMIC DNA]</scope>
    <source>
        <strain evidence="10">Lindl</strain>
    </source>
</reference>
<dbReference type="NCBIfam" id="NF006875">
    <property type="entry name" value="PRK09372.1"/>
    <property type="match status" value="1"/>
</dbReference>
<dbReference type="Pfam" id="PF03737">
    <property type="entry name" value="RraA-like"/>
    <property type="match status" value="1"/>
</dbReference>
<evidence type="ECO:0000256" key="7">
    <source>
        <dbReference type="ARBA" id="ARBA00047973"/>
    </source>
</evidence>
<comment type="cofactor">
    <cofactor evidence="8">
        <name>Mg(2+)</name>
        <dbReference type="ChEBI" id="CHEBI:18420"/>
    </cofactor>
</comment>
<dbReference type="GO" id="GO:0046872">
    <property type="term" value="F:metal ion binding"/>
    <property type="evidence" value="ECO:0007669"/>
    <property type="project" value="UniProtKB-KW"/>
</dbReference>
<dbReference type="EMBL" id="JAGFBR010000018">
    <property type="protein sequence ID" value="KAH0450146.1"/>
    <property type="molecule type" value="Genomic_DNA"/>
</dbReference>
<dbReference type="InterPro" id="IPR005493">
    <property type="entry name" value="RraA/RraA-like"/>
</dbReference>
<feature type="binding site" evidence="8">
    <location>
        <position position="199"/>
    </location>
    <ligand>
        <name>Mg(2+)</name>
        <dbReference type="ChEBI" id="CHEBI:18420"/>
    </ligand>
</feature>
<keyword evidence="5 9" id="KW-0456">Lyase</keyword>